<dbReference type="AlphaFoldDB" id="A0A931PW18"/>
<organism evidence="2 3">
    <name type="scientific">Fimbriimonas ginsengisoli</name>
    <dbReference type="NCBI Taxonomy" id="1005039"/>
    <lineage>
        <taxon>Bacteria</taxon>
        <taxon>Bacillati</taxon>
        <taxon>Armatimonadota</taxon>
        <taxon>Fimbriimonadia</taxon>
        <taxon>Fimbriimonadales</taxon>
        <taxon>Fimbriimonadaceae</taxon>
        <taxon>Fimbriimonas</taxon>
    </lineage>
</organism>
<keyword evidence="1" id="KW-0812">Transmembrane</keyword>
<keyword evidence="1" id="KW-1133">Transmembrane helix</keyword>
<sequence length="91" mass="10114">MAASPLFVPVLAALIGLGAMFFNLVRGLPALWMTDEYYSHGFLIPILAGYVVWQRWPRLRELPARSGWAALILLIPLVLITRAAILSDIPQ</sequence>
<proteinExistence type="predicted"/>
<dbReference type="InterPro" id="IPR019127">
    <property type="entry name" value="Exosortase"/>
</dbReference>
<dbReference type="Proteomes" id="UP000727962">
    <property type="component" value="Unassembled WGS sequence"/>
</dbReference>
<gene>
    <name evidence="2" type="ORF">HYR64_03640</name>
</gene>
<evidence type="ECO:0000313" key="3">
    <source>
        <dbReference type="Proteomes" id="UP000727962"/>
    </source>
</evidence>
<feature type="transmembrane region" description="Helical" evidence="1">
    <location>
        <begin position="6"/>
        <end position="25"/>
    </location>
</feature>
<keyword evidence="1" id="KW-0472">Membrane</keyword>
<feature type="transmembrane region" description="Helical" evidence="1">
    <location>
        <begin position="37"/>
        <end position="56"/>
    </location>
</feature>
<name>A0A931PW18_FIMGI</name>
<evidence type="ECO:0000256" key="1">
    <source>
        <dbReference type="SAM" id="Phobius"/>
    </source>
</evidence>
<dbReference type="Pfam" id="PF09721">
    <property type="entry name" value="Exosortase_EpsH"/>
    <property type="match status" value="1"/>
</dbReference>
<evidence type="ECO:0000313" key="2">
    <source>
        <dbReference type="EMBL" id="MBI1756181.1"/>
    </source>
</evidence>
<accession>A0A931PW18</accession>
<reference evidence="2" key="1">
    <citation type="submission" date="2020-07" db="EMBL/GenBank/DDBJ databases">
        <title>Huge and variable diversity of episymbiotic CPR bacteria and DPANN archaea in groundwater ecosystems.</title>
        <authorList>
            <person name="He C.Y."/>
            <person name="Keren R."/>
            <person name="Whittaker M."/>
            <person name="Farag I.F."/>
            <person name="Doudna J."/>
            <person name="Cate J.H.D."/>
            <person name="Banfield J.F."/>
        </authorList>
    </citation>
    <scope>NUCLEOTIDE SEQUENCE</scope>
    <source>
        <strain evidence="2">NC_groundwater_17_Pr7_B-0.1um_64_12</strain>
    </source>
</reference>
<feature type="transmembrane region" description="Helical" evidence="1">
    <location>
        <begin position="68"/>
        <end position="85"/>
    </location>
</feature>
<protein>
    <submittedName>
        <fullName evidence="2">Exosortase/archaeosortase family protein</fullName>
    </submittedName>
</protein>
<dbReference type="EMBL" id="JACOSL010000025">
    <property type="protein sequence ID" value="MBI1756181.1"/>
    <property type="molecule type" value="Genomic_DNA"/>
</dbReference>
<comment type="caution">
    <text evidence="2">The sequence shown here is derived from an EMBL/GenBank/DDBJ whole genome shotgun (WGS) entry which is preliminary data.</text>
</comment>